<accession>V6LXG7</accession>
<evidence type="ECO:0000259" key="1">
    <source>
        <dbReference type="Pfam" id="PF00485"/>
    </source>
</evidence>
<sequence>MNNPQQRIFNEIQDIKCQLNAMYKQYEIQPFWIDHQNTQNKVLINEYSQKNILSATTIGRTTTSQNSQNSQFNSIFDIYDKEKIDLYLIDEQKTIQVDQNTHAYNVLPRDPRIVAFYSNNEILSLNEKLDISSSIKPMYCDDLHALPMLQDTICLITHMASTLAYPGLTLKHRYNIGKALYFQYNEMACSKQDIKNIQKLMNDIVDAKIPIHREVVSFKDAIIQFKKFSQNQTVELLQTLNKSVIDVASVKYGDHDYIAMWLQPFLANTDAIAGTYKLVPFHQGFLVYYGQFEEPEVCPLRDSSKLQEEIAAIMDLHLHQANTIGFNSAASLNQLSASPKVLQEIIAFAEFNHERQISEVAMRATPQTRVIFVAGPSSSSKTTFANRLTCMLRGRSFEPVRVSLDDFYGLPENAPRLKGTDKPDFEHLHALDIARIQRTLAGLINGEEIIMASYDFKRGQPGDGKKLKLSPTGVLVVEGIHALNDEITKVVPQSMRLRVFIQPIGTLAWDELRTIEHQDSRLLRRMCRDFLFRGRSADSTLDSWPAVREGEDIWILPNQTKADVYFNSSIMYEQFVLRVFAVPLLRQVPHISPNYPQAKRLLRMLEPMLPIPVQYVPENSLLCEFLPGGSQYEDFFF</sequence>
<protein>
    <submittedName>
        <fullName evidence="2">Uridine kinase</fullName>
    </submittedName>
</protein>
<reference evidence="3" key="2">
    <citation type="submission" date="2020-12" db="EMBL/GenBank/DDBJ databases">
        <title>New Spironucleus salmonicida genome in near-complete chromosomes.</title>
        <authorList>
            <person name="Xu F."/>
            <person name="Kurt Z."/>
            <person name="Jimenez-Gonzalez A."/>
            <person name="Astvaldsson A."/>
            <person name="Andersson J.O."/>
            <person name="Svard S.G."/>
        </authorList>
    </citation>
    <scope>NUCLEOTIDE SEQUENCE</scope>
    <source>
        <strain evidence="3">ATCC 50377</strain>
    </source>
</reference>
<name>V6LXG7_9EUKA</name>
<dbReference type="InterPro" id="IPR027417">
    <property type="entry name" value="P-loop_NTPase"/>
</dbReference>
<dbReference type="EMBL" id="AUWU02000007">
    <property type="protein sequence ID" value="KAH0570926.1"/>
    <property type="molecule type" value="Genomic_DNA"/>
</dbReference>
<dbReference type="InterPro" id="IPR006083">
    <property type="entry name" value="PRK/URK"/>
</dbReference>
<keyword evidence="4" id="KW-1185">Reference proteome</keyword>
<dbReference type="Pfam" id="PF00485">
    <property type="entry name" value="PRK"/>
    <property type="match status" value="1"/>
</dbReference>
<reference evidence="2 3" key="1">
    <citation type="journal article" date="2014" name="PLoS Genet.">
        <title>The Genome of Spironucleus salmonicida Highlights a Fish Pathogen Adapted to Fluctuating Environments.</title>
        <authorList>
            <person name="Xu F."/>
            <person name="Jerlstrom-Hultqvist J."/>
            <person name="Einarsson E."/>
            <person name="Astvaldsson A."/>
            <person name="Svard S.G."/>
            <person name="Andersson J.O."/>
        </authorList>
    </citation>
    <scope>NUCLEOTIDE SEQUENCE</scope>
    <source>
        <strain evidence="3">ATCC 50377</strain>
    </source>
</reference>
<dbReference type="GO" id="GO:0016301">
    <property type="term" value="F:kinase activity"/>
    <property type="evidence" value="ECO:0007669"/>
    <property type="project" value="UniProtKB-KW"/>
</dbReference>
<keyword evidence="2" id="KW-0418">Kinase</keyword>
<dbReference type="EMBL" id="KI545970">
    <property type="protein sequence ID" value="EST48943.1"/>
    <property type="molecule type" value="Genomic_DNA"/>
</dbReference>
<dbReference type="VEuPathDB" id="GiardiaDB:SS50377_27219"/>
<evidence type="ECO:0000313" key="2">
    <source>
        <dbReference type="EMBL" id="EST48943.1"/>
    </source>
</evidence>
<dbReference type="PANTHER" id="PTHR10285">
    <property type="entry name" value="URIDINE KINASE"/>
    <property type="match status" value="1"/>
</dbReference>
<organism evidence="2">
    <name type="scientific">Spironucleus salmonicida</name>
    <dbReference type="NCBI Taxonomy" id="348837"/>
    <lineage>
        <taxon>Eukaryota</taxon>
        <taxon>Metamonada</taxon>
        <taxon>Diplomonadida</taxon>
        <taxon>Hexamitidae</taxon>
        <taxon>Hexamitinae</taxon>
        <taxon>Spironucleus</taxon>
    </lineage>
</organism>
<dbReference type="Proteomes" id="UP000018208">
    <property type="component" value="Unassembled WGS sequence"/>
</dbReference>
<evidence type="ECO:0000313" key="3">
    <source>
        <dbReference type="EMBL" id="KAH0570926.1"/>
    </source>
</evidence>
<dbReference type="InterPro" id="IPR018163">
    <property type="entry name" value="Thr/Ala-tRNA-synth_IIc_edit"/>
</dbReference>
<proteinExistence type="predicted"/>
<keyword evidence="2" id="KW-0808">Transferase</keyword>
<dbReference type="SUPFAM" id="SSF52540">
    <property type="entry name" value="P-loop containing nucleoside triphosphate hydrolases"/>
    <property type="match status" value="1"/>
</dbReference>
<dbReference type="Gene3D" id="3.30.980.10">
    <property type="entry name" value="Threonyl-trna Synthetase, Chain A, domain 2"/>
    <property type="match status" value="1"/>
</dbReference>
<dbReference type="GO" id="GO:0005524">
    <property type="term" value="F:ATP binding"/>
    <property type="evidence" value="ECO:0007669"/>
    <property type="project" value="InterPro"/>
</dbReference>
<dbReference type="CDD" id="cd02028">
    <property type="entry name" value="UMPK_like"/>
    <property type="match status" value="1"/>
</dbReference>
<gene>
    <name evidence="2" type="ORF">SS50377_10786</name>
    <name evidence="3" type="ORF">SS50377_27219</name>
</gene>
<evidence type="ECO:0000313" key="4">
    <source>
        <dbReference type="Proteomes" id="UP000018208"/>
    </source>
</evidence>
<dbReference type="AlphaFoldDB" id="V6LXG7"/>
<feature type="domain" description="Phosphoribulokinase/uridine kinase" evidence="1">
    <location>
        <begin position="370"/>
        <end position="568"/>
    </location>
</feature>
<dbReference type="Gene3D" id="3.40.50.300">
    <property type="entry name" value="P-loop containing nucleotide triphosphate hydrolases"/>
    <property type="match status" value="1"/>
</dbReference>
<dbReference type="OrthoDB" id="10257085at2759"/>
<dbReference type="SUPFAM" id="SSF55186">
    <property type="entry name" value="ThrRS/AlaRS common domain"/>
    <property type="match status" value="1"/>
</dbReference>